<dbReference type="AlphaFoldDB" id="A0A7S4EME1"/>
<feature type="region of interest" description="Disordered" evidence="1">
    <location>
        <begin position="380"/>
        <end position="406"/>
    </location>
</feature>
<sequence>MKMDTRNANALDATTRAASVPIATASPIVAYEFPCSYFGTPQPIASTLPSSLLGQLLPPIQQQLQVNLANNNDRNKNATEAKASLNDSDGVGGDDGEENNESKLSCLFRAVDGIASKTILQSEGSIADLRTQVLEAHNTTTSTEQQPTAPALAVEVWFTPILARQEGRVNDNGDVATEYQLPPLLPIVSIAAPISNNTNNSSSSSSNHPIWGRDPCEGRQLVIGQRGEFLELYYRDYYEYLSDNFYDDWDDDDGNDDYMDYDSNHLNDSSQYACRILRLTEWKLGEGREEHKGEATTADRDSNKVAKLHHLVVAWKESGSILQVFGNGNFIVDLDMLSAGGTLERANTNPDFLRSWDPSYRLQLFSDSRHWSGTTIETPEVIPTTKNNGDGDGTSTQSNVKSNTDTDTKSIFPGTIHRVALYSQDLDEENVNNLYHEGVKKREKDPSKTFFDDSGYTFEPLRLVASTITPAKEHSIMGASVVQGFSVAISVGGMDVSNSTTSLWDTMVEIVKIPLYGDLVGPENSIVRAGDRIPLAEGHARTGLIYQHVREDYFSVPRTSFHGTPLPNAGLPDESFSYRLIAVPKGNDNPESDREVVLLGRSETVRQELIILHRNHPPSLQGLPQEVVVPDWQSTASSARPWATLGNETVLSDEVDYDIDRVKIDLWTLNGTLTIDLEKQELRAIAEITNCANPSPPPEAGMDWICDGQKDRNMTFLATPSDVSRILSNVKYTSLHWNQRDTIFLKISDGNGAPCLGDDDRHSLYFLPNTTIRDDCFQTIAGINVPAISFPEGQLSESYLANHTSWWSSLLVFFFVLFCACCCAGCCVMKFRRDKKLNNVAVEEHNSPVILASPTSDDDFDFIGISKEDKEATEFGTRKINDVDNV</sequence>
<keyword evidence="2" id="KW-0472">Membrane</keyword>
<proteinExistence type="predicted"/>
<organism evidence="3">
    <name type="scientific">Pseudo-nitzschia australis</name>
    <dbReference type="NCBI Taxonomy" id="44445"/>
    <lineage>
        <taxon>Eukaryota</taxon>
        <taxon>Sar</taxon>
        <taxon>Stramenopiles</taxon>
        <taxon>Ochrophyta</taxon>
        <taxon>Bacillariophyta</taxon>
        <taxon>Bacillariophyceae</taxon>
        <taxon>Bacillariophycidae</taxon>
        <taxon>Bacillariales</taxon>
        <taxon>Bacillariaceae</taxon>
        <taxon>Pseudo-nitzschia</taxon>
    </lineage>
</organism>
<keyword evidence="2" id="KW-0812">Transmembrane</keyword>
<feature type="transmembrane region" description="Helical" evidence="2">
    <location>
        <begin position="806"/>
        <end position="829"/>
    </location>
</feature>
<evidence type="ECO:0000256" key="1">
    <source>
        <dbReference type="SAM" id="MobiDB-lite"/>
    </source>
</evidence>
<protein>
    <submittedName>
        <fullName evidence="3">Uncharacterized protein</fullName>
    </submittedName>
</protein>
<evidence type="ECO:0000313" key="3">
    <source>
        <dbReference type="EMBL" id="CAE0723212.1"/>
    </source>
</evidence>
<keyword evidence="2" id="KW-1133">Transmembrane helix</keyword>
<feature type="compositionally biased region" description="Polar residues" evidence="1">
    <location>
        <begin position="393"/>
        <end position="405"/>
    </location>
</feature>
<evidence type="ECO:0000256" key="2">
    <source>
        <dbReference type="SAM" id="Phobius"/>
    </source>
</evidence>
<dbReference type="EMBL" id="HBIX01023010">
    <property type="protein sequence ID" value="CAE0723212.1"/>
    <property type="molecule type" value="Transcribed_RNA"/>
</dbReference>
<accession>A0A7S4EME1</accession>
<name>A0A7S4EME1_9STRA</name>
<reference evidence="3" key="1">
    <citation type="submission" date="2021-01" db="EMBL/GenBank/DDBJ databases">
        <authorList>
            <person name="Corre E."/>
            <person name="Pelletier E."/>
            <person name="Niang G."/>
            <person name="Scheremetjew M."/>
            <person name="Finn R."/>
            <person name="Kale V."/>
            <person name="Holt S."/>
            <person name="Cochrane G."/>
            <person name="Meng A."/>
            <person name="Brown T."/>
            <person name="Cohen L."/>
        </authorList>
    </citation>
    <scope>NUCLEOTIDE SEQUENCE</scope>
    <source>
        <strain evidence="3">10249 10 AB</strain>
    </source>
</reference>
<feature type="region of interest" description="Disordered" evidence="1">
    <location>
        <begin position="80"/>
        <end position="99"/>
    </location>
</feature>
<gene>
    <name evidence="3" type="ORF">PAUS00366_LOCUS15968</name>
</gene>